<dbReference type="AlphaFoldDB" id="A0A834HIX6"/>
<dbReference type="PROSITE" id="PS50935">
    <property type="entry name" value="SSB"/>
    <property type="match status" value="1"/>
</dbReference>
<comment type="caution">
    <text evidence="4">The sequence shown here is derived from an EMBL/GenBank/DDBJ whole genome shotgun (WGS) entry which is preliminary data.</text>
</comment>
<keyword evidence="1 2" id="KW-0238">DNA-binding</keyword>
<keyword evidence="5" id="KW-1185">Reference proteome</keyword>
<dbReference type="GO" id="GO:0006264">
    <property type="term" value="P:mitochondrial DNA replication"/>
    <property type="evidence" value="ECO:0007669"/>
    <property type="project" value="TreeGrafter"/>
</dbReference>
<dbReference type="GO" id="GO:0003697">
    <property type="term" value="F:single-stranded DNA binding"/>
    <property type="evidence" value="ECO:0007669"/>
    <property type="project" value="InterPro"/>
</dbReference>
<dbReference type="SUPFAM" id="SSF50249">
    <property type="entry name" value="Nucleic acid-binding proteins"/>
    <property type="match status" value="1"/>
</dbReference>
<dbReference type="GO" id="GO:0042645">
    <property type="term" value="C:mitochondrial nucleoid"/>
    <property type="evidence" value="ECO:0007669"/>
    <property type="project" value="TreeGrafter"/>
</dbReference>
<accession>A0A834HIX6</accession>
<feature type="compositionally biased region" description="Polar residues" evidence="3">
    <location>
        <begin position="47"/>
        <end position="66"/>
    </location>
</feature>
<dbReference type="Gene3D" id="2.40.50.140">
    <property type="entry name" value="Nucleic acid-binding proteins"/>
    <property type="match status" value="1"/>
</dbReference>
<proteinExistence type="predicted"/>
<evidence type="ECO:0000313" key="5">
    <source>
        <dbReference type="Proteomes" id="UP000626092"/>
    </source>
</evidence>
<sequence length="430" mass="48001">MNMFGRALAGELLLSSPPSLSRKCLSLLLRQQQLQIQHPVAFQQQRPSLYSTTTGTKTRSPSFSKNQGERYTAKNPKPLMQPEIVQNQTPEAQRVIPPMEQGIKKKEQLPNADLPRPSEIPWQSKVANSVNLIGQVQIPVQFEASPDGKYWAGTIISQSDGNSLDTPPFWIPIIFEGDLAHIAACHLKAKDRVHISGQLSADPPPFTMGEGQANVQVMVRSISFVQGSSQMKKVVTPQNLQRDNSDAVSAIEDDGDPAFQSWRDLIRNPLEWLDNREDKLKGSVKPKYPDFKHKDSGLGLWLNSAPKWLRPQLKGLEFAAQLPKVKQGKSSGGGPQLEGLEFASQLPKVKQGKSSKDDDSWKNLVENPDKWWDNRTNKIKEKSPDFKHKVTGEALWLSDSPDWVLSRLPPLNATRAATFAKRDKPLSEAM</sequence>
<dbReference type="Proteomes" id="UP000626092">
    <property type="component" value="Unassembled WGS sequence"/>
</dbReference>
<evidence type="ECO:0000256" key="2">
    <source>
        <dbReference type="PROSITE-ProRule" id="PRU00252"/>
    </source>
</evidence>
<name>A0A834HIX6_RHOSS</name>
<organism evidence="4 5">
    <name type="scientific">Rhododendron simsii</name>
    <name type="common">Sims's rhododendron</name>
    <dbReference type="NCBI Taxonomy" id="118357"/>
    <lineage>
        <taxon>Eukaryota</taxon>
        <taxon>Viridiplantae</taxon>
        <taxon>Streptophyta</taxon>
        <taxon>Embryophyta</taxon>
        <taxon>Tracheophyta</taxon>
        <taxon>Spermatophyta</taxon>
        <taxon>Magnoliopsida</taxon>
        <taxon>eudicotyledons</taxon>
        <taxon>Gunneridae</taxon>
        <taxon>Pentapetalae</taxon>
        <taxon>asterids</taxon>
        <taxon>Ericales</taxon>
        <taxon>Ericaceae</taxon>
        <taxon>Ericoideae</taxon>
        <taxon>Rhodoreae</taxon>
        <taxon>Rhododendron</taxon>
    </lineage>
</organism>
<dbReference type="InterPro" id="IPR011344">
    <property type="entry name" value="ssDNA-bd"/>
</dbReference>
<dbReference type="EMBL" id="WJXA01000001">
    <property type="protein sequence ID" value="KAF7153095.1"/>
    <property type="molecule type" value="Genomic_DNA"/>
</dbReference>
<evidence type="ECO:0000256" key="1">
    <source>
        <dbReference type="ARBA" id="ARBA00023125"/>
    </source>
</evidence>
<gene>
    <name evidence="4" type="ORF">RHSIM_Rhsim01G0002900</name>
</gene>
<dbReference type="InterPro" id="IPR012340">
    <property type="entry name" value="NA-bd_OB-fold"/>
</dbReference>
<dbReference type="OrthoDB" id="669963at2759"/>
<dbReference type="InterPro" id="IPR000424">
    <property type="entry name" value="Primosome_PriB/ssb"/>
</dbReference>
<dbReference type="PANTHER" id="PTHR10302:SF23">
    <property type="entry name" value="PROTEIN OSB4, CHLOROPLASTIC"/>
    <property type="match status" value="1"/>
</dbReference>
<evidence type="ECO:0000313" key="4">
    <source>
        <dbReference type="EMBL" id="KAF7153095.1"/>
    </source>
</evidence>
<dbReference type="PANTHER" id="PTHR10302">
    <property type="entry name" value="SINGLE-STRANDED DNA-BINDING PROTEIN"/>
    <property type="match status" value="1"/>
</dbReference>
<evidence type="ECO:0000256" key="3">
    <source>
        <dbReference type="SAM" id="MobiDB-lite"/>
    </source>
</evidence>
<reference evidence="4" key="1">
    <citation type="submission" date="2019-11" db="EMBL/GenBank/DDBJ databases">
        <authorList>
            <person name="Liu Y."/>
            <person name="Hou J."/>
            <person name="Li T.-Q."/>
            <person name="Guan C.-H."/>
            <person name="Wu X."/>
            <person name="Wu H.-Z."/>
            <person name="Ling F."/>
            <person name="Zhang R."/>
            <person name="Shi X.-G."/>
            <person name="Ren J.-P."/>
            <person name="Chen E.-F."/>
            <person name="Sun J.-M."/>
        </authorList>
    </citation>
    <scope>NUCLEOTIDE SEQUENCE</scope>
    <source>
        <strain evidence="4">Adult_tree_wgs_1</strain>
        <tissue evidence="4">Leaves</tissue>
    </source>
</reference>
<feature type="region of interest" description="Disordered" evidence="3">
    <location>
        <begin position="47"/>
        <end position="75"/>
    </location>
</feature>
<protein>
    <submittedName>
        <fullName evidence="4">Uncharacterized protein</fullName>
    </submittedName>
</protein>